<accession>A0A1R4B4P9</accession>
<dbReference type="SFLD" id="SFLDG01129">
    <property type="entry name" value="C1.5:_HAD__Beta-PGM__Phosphata"/>
    <property type="match status" value="1"/>
</dbReference>
<sequence length="214" mass="24141">MKQKAVIFDMDGVLIDSEPLWQEAQIDTLKSFNVHITRHDCEELTMGKRLDDIAQTWLKTYTLPVSVNVLAERILGILCDRIVTTGKAMTGVKQALDYFTKQEMKIALATSSHHLVIKAVFDRLKLHDKFSVVCSAEDEQKGKPAPDVYLTAAYRLQLPVHECVVIEDSLTGLTAAKTADMTTYLVSPQHKHAKFKMADYRYANLLDLIDDIDT</sequence>
<dbReference type="EC" id="3.1.3.68" evidence="1"/>
<dbReference type="SUPFAM" id="SSF56784">
    <property type="entry name" value="HAD-like"/>
    <property type="match status" value="1"/>
</dbReference>
<proteinExistence type="predicted"/>
<protein>
    <submittedName>
        <fullName evidence="1">2-deoxyglucose-6-phosphate phosphatase</fullName>
        <ecNumber evidence="1">3.1.3.68</ecNumber>
    </submittedName>
</protein>
<dbReference type="OrthoDB" id="9800058at2"/>
<dbReference type="InterPro" id="IPR023198">
    <property type="entry name" value="PGP-like_dom2"/>
</dbReference>
<dbReference type="NCBIfam" id="TIGR01509">
    <property type="entry name" value="HAD-SF-IA-v3"/>
    <property type="match status" value="1"/>
</dbReference>
<dbReference type="InterPro" id="IPR023214">
    <property type="entry name" value="HAD_sf"/>
</dbReference>
<gene>
    <name evidence="1" type="primary">yniC_1</name>
    <name evidence="1" type="ORF">VPAL9027_01877</name>
</gene>
<dbReference type="CDD" id="cd07505">
    <property type="entry name" value="HAD_BPGM-like"/>
    <property type="match status" value="1"/>
</dbReference>
<dbReference type="PANTHER" id="PTHR18901">
    <property type="entry name" value="2-DEOXYGLUCOSE-6-PHOSPHATE PHOSPHATASE 2"/>
    <property type="match status" value="1"/>
</dbReference>
<dbReference type="SFLD" id="SFLDS00003">
    <property type="entry name" value="Haloacid_Dehalogenase"/>
    <property type="match status" value="1"/>
</dbReference>
<dbReference type="PANTHER" id="PTHR18901:SF38">
    <property type="entry name" value="PSEUDOURIDINE-5'-PHOSPHATASE"/>
    <property type="match status" value="1"/>
</dbReference>
<evidence type="ECO:0000313" key="2">
    <source>
        <dbReference type="Proteomes" id="UP000189475"/>
    </source>
</evidence>
<dbReference type="InterPro" id="IPR036412">
    <property type="entry name" value="HAD-like_sf"/>
</dbReference>
<organism evidence="1 2">
    <name type="scientific">Vibrio palustris</name>
    <dbReference type="NCBI Taxonomy" id="1918946"/>
    <lineage>
        <taxon>Bacteria</taxon>
        <taxon>Pseudomonadati</taxon>
        <taxon>Pseudomonadota</taxon>
        <taxon>Gammaproteobacteria</taxon>
        <taxon>Vibrionales</taxon>
        <taxon>Vibrionaceae</taxon>
        <taxon>Vibrio</taxon>
    </lineage>
</organism>
<keyword evidence="2" id="KW-1185">Reference proteome</keyword>
<dbReference type="STRING" id="1918946.VPAL9027_01877"/>
<dbReference type="EMBL" id="FUFT01000005">
    <property type="protein sequence ID" value="SJL83898.1"/>
    <property type="molecule type" value="Genomic_DNA"/>
</dbReference>
<dbReference type="Proteomes" id="UP000189475">
    <property type="component" value="Unassembled WGS sequence"/>
</dbReference>
<name>A0A1R4B4P9_9VIBR</name>
<dbReference type="GO" id="GO:0003850">
    <property type="term" value="F:2-deoxyglucose-6-phosphatase activity"/>
    <property type="evidence" value="ECO:0007669"/>
    <property type="project" value="UniProtKB-EC"/>
</dbReference>
<dbReference type="SFLD" id="SFLDG01135">
    <property type="entry name" value="C1.5.6:_HAD__Beta-PGM__Phospha"/>
    <property type="match status" value="1"/>
</dbReference>
<dbReference type="AlphaFoldDB" id="A0A1R4B4P9"/>
<dbReference type="Gene3D" id="3.40.50.1000">
    <property type="entry name" value="HAD superfamily/HAD-like"/>
    <property type="match status" value="1"/>
</dbReference>
<evidence type="ECO:0000313" key="1">
    <source>
        <dbReference type="EMBL" id="SJL83898.1"/>
    </source>
</evidence>
<dbReference type="InterPro" id="IPR041492">
    <property type="entry name" value="HAD_2"/>
</dbReference>
<reference evidence="1 2" key="1">
    <citation type="submission" date="2017-02" db="EMBL/GenBank/DDBJ databases">
        <authorList>
            <person name="Peterson S.W."/>
        </authorList>
    </citation>
    <scope>NUCLEOTIDE SEQUENCE [LARGE SCALE GENOMIC DNA]</scope>
    <source>
        <strain evidence="1 2">CECT 9027</strain>
    </source>
</reference>
<dbReference type="RefSeq" id="WP_077314305.1">
    <property type="nucleotide sequence ID" value="NZ_AP024888.1"/>
</dbReference>
<dbReference type="InterPro" id="IPR006439">
    <property type="entry name" value="HAD-SF_hydro_IA"/>
</dbReference>
<dbReference type="Gene3D" id="1.10.150.240">
    <property type="entry name" value="Putative phosphatase, domain 2"/>
    <property type="match status" value="1"/>
</dbReference>
<dbReference type="Pfam" id="PF13419">
    <property type="entry name" value="HAD_2"/>
    <property type="match status" value="1"/>
</dbReference>
<keyword evidence="1" id="KW-0378">Hydrolase</keyword>